<dbReference type="InterPro" id="IPR042121">
    <property type="entry name" value="MutL_C_regsub"/>
</dbReference>
<organism evidence="8">
    <name type="scientific">uncultured marine group II/III euryarchaeote KM3_205_F07</name>
    <dbReference type="NCBI Taxonomy" id="1456425"/>
    <lineage>
        <taxon>Archaea</taxon>
        <taxon>Methanobacteriati</taxon>
        <taxon>Methanobacteriota</taxon>
        <taxon>environmental samples</taxon>
    </lineage>
</organism>
<dbReference type="SMART" id="SM01340">
    <property type="entry name" value="DNA_mis_repair"/>
    <property type="match status" value="1"/>
</dbReference>
<dbReference type="SMART" id="SM00853">
    <property type="entry name" value="MutL_C"/>
    <property type="match status" value="1"/>
</dbReference>
<gene>
    <name evidence="4 8" type="primary">mutL</name>
</gene>
<dbReference type="NCBIfam" id="TIGR00585">
    <property type="entry name" value="mutl"/>
    <property type="match status" value="1"/>
</dbReference>
<dbReference type="SUPFAM" id="SSF55874">
    <property type="entry name" value="ATPase domain of HSP90 chaperone/DNA topoisomerase II/histidine kinase"/>
    <property type="match status" value="1"/>
</dbReference>
<dbReference type="FunFam" id="3.30.565.10:FF:000003">
    <property type="entry name" value="DNA mismatch repair endonuclease MutL"/>
    <property type="match status" value="1"/>
</dbReference>
<evidence type="ECO:0000256" key="1">
    <source>
        <dbReference type="ARBA" id="ARBA00006082"/>
    </source>
</evidence>
<dbReference type="GO" id="GO:0030983">
    <property type="term" value="F:mismatched DNA binding"/>
    <property type="evidence" value="ECO:0007669"/>
    <property type="project" value="InterPro"/>
</dbReference>
<dbReference type="CDD" id="cd16926">
    <property type="entry name" value="HATPase_MutL-MLH-PMS-like"/>
    <property type="match status" value="1"/>
</dbReference>
<evidence type="ECO:0000256" key="3">
    <source>
        <dbReference type="ARBA" id="ARBA00023204"/>
    </source>
</evidence>
<evidence type="ECO:0000256" key="2">
    <source>
        <dbReference type="ARBA" id="ARBA00022763"/>
    </source>
</evidence>
<keyword evidence="3 4" id="KW-0234">DNA repair</keyword>
<evidence type="ECO:0000256" key="5">
    <source>
        <dbReference type="SAM" id="MobiDB-lite"/>
    </source>
</evidence>
<feature type="domain" description="DNA mismatch repair protein S5" evidence="7">
    <location>
        <begin position="222"/>
        <end position="345"/>
    </location>
</feature>
<dbReference type="InterPro" id="IPR042120">
    <property type="entry name" value="MutL_C_dimsub"/>
</dbReference>
<comment type="similarity">
    <text evidence="1 4">Belongs to the DNA mismatch repair MutL/HexB family.</text>
</comment>
<dbReference type="HAMAP" id="MF_00149">
    <property type="entry name" value="DNA_mis_repair"/>
    <property type="match status" value="1"/>
</dbReference>
<dbReference type="SUPFAM" id="SSF118116">
    <property type="entry name" value="DNA mismatch repair protein MutL"/>
    <property type="match status" value="1"/>
</dbReference>
<comment type="function">
    <text evidence="4">This protein is involved in the repair of mismatches in DNA. It is required for dam-dependent methyl-directed DNA mismatch repair. May act as a 'molecular matchmaker', a protein that promotes the formation of a stable complex between two or more DNA-binding proteins in an ATP-dependent manner without itself being part of a final effector complex.</text>
</comment>
<dbReference type="PANTHER" id="PTHR10073:SF12">
    <property type="entry name" value="DNA MISMATCH REPAIR PROTEIN MLH1"/>
    <property type="match status" value="1"/>
</dbReference>
<evidence type="ECO:0000259" key="6">
    <source>
        <dbReference type="SMART" id="SM00853"/>
    </source>
</evidence>
<dbReference type="PANTHER" id="PTHR10073">
    <property type="entry name" value="DNA MISMATCH REPAIR PROTEIN MLH, PMS, MUTL"/>
    <property type="match status" value="1"/>
</dbReference>
<evidence type="ECO:0000313" key="8">
    <source>
        <dbReference type="EMBL" id="AIF07642.1"/>
    </source>
</evidence>
<feature type="domain" description="MutL C-terminal dimerisation" evidence="6">
    <location>
        <begin position="476"/>
        <end position="620"/>
    </location>
</feature>
<dbReference type="EMBL" id="KF900808">
    <property type="protein sequence ID" value="AIF07642.1"/>
    <property type="molecule type" value="Genomic_DNA"/>
</dbReference>
<dbReference type="Gene3D" id="3.30.1370.100">
    <property type="entry name" value="MutL, C-terminal domain, regulatory subdomain"/>
    <property type="match status" value="1"/>
</dbReference>
<dbReference type="GO" id="GO:0032300">
    <property type="term" value="C:mismatch repair complex"/>
    <property type="evidence" value="ECO:0007669"/>
    <property type="project" value="InterPro"/>
</dbReference>
<feature type="compositionally biased region" description="Basic and acidic residues" evidence="5">
    <location>
        <begin position="403"/>
        <end position="412"/>
    </location>
</feature>
<dbReference type="InterPro" id="IPR002099">
    <property type="entry name" value="MutL/Mlh/PMS"/>
</dbReference>
<dbReference type="GO" id="GO:0006298">
    <property type="term" value="P:mismatch repair"/>
    <property type="evidence" value="ECO:0007669"/>
    <property type="project" value="UniProtKB-UniRule"/>
</dbReference>
<dbReference type="Gene3D" id="3.30.230.10">
    <property type="match status" value="1"/>
</dbReference>
<dbReference type="InterPro" id="IPR038973">
    <property type="entry name" value="MutL/Mlh/Pms-like"/>
</dbReference>
<dbReference type="PROSITE" id="PS00058">
    <property type="entry name" value="DNA_MISMATCH_REPAIR_1"/>
    <property type="match status" value="1"/>
</dbReference>
<protein>
    <recommendedName>
        <fullName evidence="4">DNA mismatch repair protein MutL</fullName>
    </recommendedName>
</protein>
<dbReference type="Pfam" id="PF13589">
    <property type="entry name" value="HATPase_c_3"/>
    <property type="match status" value="1"/>
</dbReference>
<keyword evidence="2 4" id="KW-0227">DNA damage</keyword>
<sequence>MVGGMKMVISEEITPPTIVQLDDKTIGLIAAGEVVERPAQVVKELLENSVDAGATRVNLEIQRGGFDLISVTDNGHGIPESELTLAVTRHATSKLTDASDLAAIGTLGFRGEALASIGAVSHLKVASRPKSSEGRAIIVEDGEVHEAEPEGMAEGTKIEVRNLFANQPARLAFQRRAATETAQVVDVVVSHALCNPQVSFRLTVDGRAILETPETEDMRDRLYDLLGASSEKMIPLTCSDVDSEAPGEERWRGWISPPDISRGKSDDVHIIINGRPVAAQPFLQSIKRGYHTRLMVGRHPVVVLLLDLPADEVDVNVHPTKREVRLRNSWRVLERLERAIKHTLKQVPTGEAPTQEFPLGAVDGGKKQDPLPTPSSSEVPSWAKPSAKVEPTVQTSFYQGAKSDAKTEEKPRPTSSSPVLQETLPGLEDAPTAPALSSAERELHRHSKAGESVSPLDEPEIESKPEVVTDVPAMEPLAQFADSYILAQGEGCLYVVDQHALHERVRYERLRNSMANWGAQPLIEAISLDLSAVQSSVVEASRDRLCELGFEFTDGGEKLSLTSVPVMLAGDSRLQGFLIDLIAELQESGEAGPLNVAENLADEIAFMKSCRGAVKANQVLSIAEMRRLLADMSDIENPWACVHGRPTVMKLDVNTLDHHFGRHG</sequence>
<reference evidence="8" key="1">
    <citation type="journal article" date="2014" name="Genome Biol. Evol.">
        <title>Pangenome evidence for extensive interdomain horizontal transfer affecting lineage core and shell genes in uncultured planktonic thaumarchaeota and euryarchaeota.</title>
        <authorList>
            <person name="Deschamps P."/>
            <person name="Zivanovic Y."/>
            <person name="Moreira D."/>
            <person name="Rodriguez-Valera F."/>
            <person name="Lopez-Garcia P."/>
        </authorList>
    </citation>
    <scope>NUCLEOTIDE SEQUENCE</scope>
</reference>
<dbReference type="GO" id="GO:0140664">
    <property type="term" value="F:ATP-dependent DNA damage sensor activity"/>
    <property type="evidence" value="ECO:0007669"/>
    <property type="project" value="InterPro"/>
</dbReference>
<dbReference type="Pfam" id="PF08676">
    <property type="entry name" value="MutL_C"/>
    <property type="match status" value="1"/>
</dbReference>
<dbReference type="CDD" id="cd00782">
    <property type="entry name" value="MutL_Trans"/>
    <property type="match status" value="1"/>
</dbReference>
<proteinExistence type="inferred from homology"/>
<dbReference type="AlphaFoldDB" id="A0A075GZD8"/>
<dbReference type="InterPro" id="IPR037198">
    <property type="entry name" value="MutL_C_sf"/>
</dbReference>
<dbReference type="InterPro" id="IPR014790">
    <property type="entry name" value="MutL_C"/>
</dbReference>
<name>A0A075GZD8_9EURY</name>
<dbReference type="InterPro" id="IPR020667">
    <property type="entry name" value="DNA_mismatch_repair_MutL"/>
</dbReference>
<accession>A0A075GZD8</accession>
<feature type="region of interest" description="Disordered" evidence="5">
    <location>
        <begin position="344"/>
        <end position="463"/>
    </location>
</feature>
<dbReference type="Pfam" id="PF01119">
    <property type="entry name" value="DNA_mis_repair"/>
    <property type="match status" value="1"/>
</dbReference>
<evidence type="ECO:0000256" key="4">
    <source>
        <dbReference type="HAMAP-Rule" id="MF_00149"/>
    </source>
</evidence>
<dbReference type="InterPro" id="IPR014762">
    <property type="entry name" value="DNA_mismatch_repair_CS"/>
</dbReference>
<dbReference type="InterPro" id="IPR036890">
    <property type="entry name" value="HATPase_C_sf"/>
</dbReference>
<dbReference type="GO" id="GO:0005524">
    <property type="term" value="F:ATP binding"/>
    <property type="evidence" value="ECO:0007669"/>
    <property type="project" value="InterPro"/>
</dbReference>
<evidence type="ECO:0000259" key="7">
    <source>
        <dbReference type="SMART" id="SM01340"/>
    </source>
</evidence>
<dbReference type="InterPro" id="IPR020568">
    <property type="entry name" value="Ribosomal_Su5_D2-typ_SF"/>
</dbReference>
<dbReference type="Gene3D" id="3.30.565.10">
    <property type="entry name" value="Histidine kinase-like ATPase, C-terminal domain"/>
    <property type="match status" value="1"/>
</dbReference>
<dbReference type="InterPro" id="IPR013507">
    <property type="entry name" value="DNA_mismatch_S5_2-like"/>
</dbReference>
<dbReference type="InterPro" id="IPR014721">
    <property type="entry name" value="Ribsml_uS5_D2-typ_fold_subgr"/>
</dbReference>
<dbReference type="Gene3D" id="3.30.1540.20">
    <property type="entry name" value="MutL, C-terminal domain, dimerisation subdomain"/>
    <property type="match status" value="1"/>
</dbReference>
<dbReference type="SUPFAM" id="SSF54211">
    <property type="entry name" value="Ribosomal protein S5 domain 2-like"/>
    <property type="match status" value="1"/>
</dbReference>
<dbReference type="GO" id="GO:0016887">
    <property type="term" value="F:ATP hydrolysis activity"/>
    <property type="evidence" value="ECO:0007669"/>
    <property type="project" value="InterPro"/>
</dbReference>